<dbReference type="KEGG" id="kbi:30205704"/>
<evidence type="ECO:0000313" key="3">
    <source>
        <dbReference type="EMBL" id="WVW80631.1"/>
    </source>
</evidence>
<evidence type="ECO:0000313" key="4">
    <source>
        <dbReference type="Proteomes" id="UP000092730"/>
    </source>
</evidence>
<feature type="chain" id="PRO_5042335044" evidence="1">
    <location>
        <begin position="24"/>
        <end position="259"/>
    </location>
</feature>
<gene>
    <name evidence="2" type="ORF">I302_01305</name>
    <name evidence="3" type="ORF">I302_102617</name>
</gene>
<accession>A0A1B9GFH1</accession>
<feature type="signal peptide" evidence="1">
    <location>
        <begin position="1"/>
        <end position="23"/>
    </location>
</feature>
<evidence type="ECO:0000313" key="2">
    <source>
        <dbReference type="EMBL" id="OCF29792.1"/>
    </source>
</evidence>
<reference evidence="3" key="4">
    <citation type="submission" date="2024-02" db="EMBL/GenBank/DDBJ databases">
        <title>Comparative genomics of Cryptococcus and Kwoniella reveals pathogenesis evolution and contrasting modes of karyotype evolution via chromosome fusion or intercentromeric recombination.</title>
        <authorList>
            <person name="Coelho M.A."/>
            <person name="David-Palma M."/>
            <person name="Shea T."/>
            <person name="Bowers K."/>
            <person name="McGinley-Smith S."/>
            <person name="Mohammad A.W."/>
            <person name="Gnirke A."/>
            <person name="Yurkov A.M."/>
            <person name="Nowrousian M."/>
            <person name="Sun S."/>
            <person name="Cuomo C.A."/>
            <person name="Heitman J."/>
        </authorList>
    </citation>
    <scope>NUCLEOTIDE SEQUENCE</scope>
    <source>
        <strain evidence="3">CBS 10118</strain>
    </source>
</reference>
<organism evidence="2">
    <name type="scientific">Kwoniella bestiolae CBS 10118</name>
    <dbReference type="NCBI Taxonomy" id="1296100"/>
    <lineage>
        <taxon>Eukaryota</taxon>
        <taxon>Fungi</taxon>
        <taxon>Dikarya</taxon>
        <taxon>Basidiomycota</taxon>
        <taxon>Agaricomycotina</taxon>
        <taxon>Tremellomycetes</taxon>
        <taxon>Tremellales</taxon>
        <taxon>Cryptococcaceae</taxon>
        <taxon>Kwoniella</taxon>
    </lineage>
</organism>
<sequence length="259" mass="28958">MFSIKQAVILLAIPFALAATVAASDIGPREEEGKQLMRPEGPVYTDISVAIRLQNDLGIKHSLAALALHPPPNWIDDHILDLTHGRGVRGVKTTNASFLLHNVSSSTEEGGRKAFIYDVGEVNGRFPPTINPDFGNWWWQGLELAIYDSISPSASSHWIEDDQASPINVLNLLTGLTPEQYDVRDMSNDEYLKLFKENQIVILERVIEQGSTKFNRVVVDIKSDTEITTTEIYGQWAEPRLSAPEELKRGYESLIVLKY</sequence>
<dbReference type="EMBL" id="KI894018">
    <property type="protein sequence ID" value="OCF29792.1"/>
    <property type="molecule type" value="Genomic_DNA"/>
</dbReference>
<dbReference type="RefSeq" id="XP_019050862.1">
    <property type="nucleotide sequence ID" value="XM_019187984.1"/>
</dbReference>
<protein>
    <submittedName>
        <fullName evidence="2">Uncharacterized protein</fullName>
    </submittedName>
</protein>
<evidence type="ECO:0000256" key="1">
    <source>
        <dbReference type="SAM" id="SignalP"/>
    </source>
</evidence>
<keyword evidence="1" id="KW-0732">Signal</keyword>
<keyword evidence="4" id="KW-1185">Reference proteome</keyword>
<name>A0A1B9GFH1_9TREE</name>
<reference evidence="3" key="2">
    <citation type="submission" date="2013-07" db="EMBL/GenBank/DDBJ databases">
        <authorList>
            <consortium name="The Broad Institute Genome Sequencing Platform"/>
            <person name="Cuomo C."/>
            <person name="Litvintseva A."/>
            <person name="Chen Y."/>
            <person name="Heitman J."/>
            <person name="Sun S."/>
            <person name="Springer D."/>
            <person name="Dromer F."/>
            <person name="Young S.K."/>
            <person name="Zeng Q."/>
            <person name="Gargeya S."/>
            <person name="Fitzgerald M."/>
            <person name="Abouelleil A."/>
            <person name="Alvarado L."/>
            <person name="Berlin A.M."/>
            <person name="Chapman S.B."/>
            <person name="Dewar J."/>
            <person name="Goldberg J."/>
            <person name="Griggs A."/>
            <person name="Gujja S."/>
            <person name="Hansen M."/>
            <person name="Howarth C."/>
            <person name="Imamovic A."/>
            <person name="Larimer J."/>
            <person name="McCowan C."/>
            <person name="Murphy C."/>
            <person name="Pearson M."/>
            <person name="Priest M."/>
            <person name="Roberts A."/>
            <person name="Saif S."/>
            <person name="Shea T."/>
            <person name="Sykes S."/>
            <person name="Wortman J."/>
            <person name="Nusbaum C."/>
            <person name="Birren B."/>
        </authorList>
    </citation>
    <scope>NUCLEOTIDE SEQUENCE</scope>
    <source>
        <strain evidence="3">CBS 10118</strain>
    </source>
</reference>
<dbReference type="OrthoDB" id="10444737at2759"/>
<dbReference type="Proteomes" id="UP000092730">
    <property type="component" value="Chromosome 1"/>
</dbReference>
<dbReference type="AlphaFoldDB" id="A0A1B9GFH1"/>
<dbReference type="EMBL" id="CP144541">
    <property type="protein sequence ID" value="WVW80631.1"/>
    <property type="molecule type" value="Genomic_DNA"/>
</dbReference>
<dbReference type="GeneID" id="30205704"/>
<reference evidence="2" key="3">
    <citation type="submission" date="2014-01" db="EMBL/GenBank/DDBJ databases">
        <title>Evolution of pathogenesis and genome organization in the Tremellales.</title>
        <authorList>
            <person name="Cuomo C."/>
            <person name="Litvintseva A."/>
            <person name="Heitman J."/>
            <person name="Chen Y."/>
            <person name="Sun S."/>
            <person name="Springer D."/>
            <person name="Dromer F."/>
            <person name="Young S."/>
            <person name="Zeng Q."/>
            <person name="Chapman S."/>
            <person name="Gujja S."/>
            <person name="Saif S."/>
            <person name="Birren B."/>
        </authorList>
    </citation>
    <scope>NUCLEOTIDE SEQUENCE</scope>
    <source>
        <strain evidence="2">CBS 10118</strain>
    </source>
</reference>
<reference evidence="2" key="1">
    <citation type="submission" date="2013-07" db="EMBL/GenBank/DDBJ databases">
        <title>The Genome Sequence of Cryptococcus bestiolae CBS10118.</title>
        <authorList>
            <consortium name="The Broad Institute Genome Sequencing Platform"/>
            <person name="Cuomo C."/>
            <person name="Litvintseva A."/>
            <person name="Chen Y."/>
            <person name="Heitman J."/>
            <person name="Sun S."/>
            <person name="Springer D."/>
            <person name="Dromer F."/>
            <person name="Young S.K."/>
            <person name="Zeng Q."/>
            <person name="Gargeya S."/>
            <person name="Fitzgerald M."/>
            <person name="Abouelleil A."/>
            <person name="Alvarado L."/>
            <person name="Berlin A.M."/>
            <person name="Chapman S.B."/>
            <person name="Dewar J."/>
            <person name="Goldberg J."/>
            <person name="Griggs A."/>
            <person name="Gujja S."/>
            <person name="Hansen M."/>
            <person name="Howarth C."/>
            <person name="Imamovic A."/>
            <person name="Larimer J."/>
            <person name="McCowan C."/>
            <person name="Murphy C."/>
            <person name="Pearson M."/>
            <person name="Priest M."/>
            <person name="Roberts A."/>
            <person name="Saif S."/>
            <person name="Shea T."/>
            <person name="Sykes S."/>
            <person name="Wortman J."/>
            <person name="Nusbaum C."/>
            <person name="Birren B."/>
        </authorList>
    </citation>
    <scope>NUCLEOTIDE SEQUENCE [LARGE SCALE GENOMIC DNA]</scope>
    <source>
        <strain evidence="2">CBS 10118</strain>
    </source>
</reference>
<dbReference type="VEuPathDB" id="FungiDB:I302_01305"/>
<proteinExistence type="predicted"/>